<dbReference type="GO" id="GO:0000050">
    <property type="term" value="P:urea cycle"/>
    <property type="evidence" value="ECO:0007669"/>
    <property type="project" value="TreeGrafter"/>
</dbReference>
<dbReference type="GO" id="GO:0000053">
    <property type="term" value="P:argininosuccinate metabolic process"/>
    <property type="evidence" value="ECO:0007669"/>
    <property type="project" value="TreeGrafter"/>
</dbReference>
<feature type="domain" description="Arginosuccinate synthase C-terminal" evidence="10">
    <location>
        <begin position="172"/>
        <end position="384"/>
    </location>
</feature>
<evidence type="ECO:0000256" key="7">
    <source>
        <dbReference type="ARBA" id="ARBA00022741"/>
    </source>
</evidence>
<dbReference type="FunFam" id="3.40.50.620:FF:000019">
    <property type="entry name" value="Argininosuccinate synthase"/>
    <property type="match status" value="1"/>
</dbReference>
<dbReference type="SUPFAM" id="SSF69864">
    <property type="entry name" value="Argininosuccinate synthetase, C-terminal domain"/>
    <property type="match status" value="1"/>
</dbReference>
<evidence type="ECO:0000256" key="4">
    <source>
        <dbReference type="ARBA" id="ARBA00022571"/>
    </source>
</evidence>
<dbReference type="NCBIfam" id="NF001770">
    <property type="entry name" value="PRK00509.1"/>
    <property type="match status" value="1"/>
</dbReference>
<dbReference type="PROSITE" id="PS00565">
    <property type="entry name" value="ARGININOSUCCIN_SYN_2"/>
    <property type="match status" value="1"/>
</dbReference>
<dbReference type="GO" id="GO:0006526">
    <property type="term" value="P:L-arginine biosynthetic process"/>
    <property type="evidence" value="ECO:0007669"/>
    <property type="project" value="UniProtKB-UniPathway"/>
</dbReference>
<dbReference type="FunFam" id="3.90.1260.10:FF:000007">
    <property type="entry name" value="Argininosuccinate synthase"/>
    <property type="match status" value="1"/>
</dbReference>
<dbReference type="Gene3D" id="3.90.1260.10">
    <property type="entry name" value="Argininosuccinate synthetase, chain A, domain 2"/>
    <property type="match status" value="1"/>
</dbReference>
<dbReference type="EMBL" id="UOGJ01000027">
    <property type="protein sequence ID" value="VAX35072.1"/>
    <property type="molecule type" value="Genomic_DNA"/>
</dbReference>
<proteinExistence type="inferred from homology"/>
<dbReference type="CDD" id="cd01999">
    <property type="entry name" value="ASS"/>
    <property type="match status" value="1"/>
</dbReference>
<reference evidence="11" key="1">
    <citation type="submission" date="2018-06" db="EMBL/GenBank/DDBJ databases">
        <authorList>
            <person name="Zhirakovskaya E."/>
        </authorList>
    </citation>
    <scope>NUCLEOTIDE SEQUENCE</scope>
</reference>
<dbReference type="GO" id="GO:0005737">
    <property type="term" value="C:cytoplasm"/>
    <property type="evidence" value="ECO:0007669"/>
    <property type="project" value="TreeGrafter"/>
</dbReference>
<dbReference type="NCBIfam" id="TIGR00032">
    <property type="entry name" value="argG"/>
    <property type="match status" value="1"/>
</dbReference>
<evidence type="ECO:0000256" key="5">
    <source>
        <dbReference type="ARBA" id="ARBA00022598"/>
    </source>
</evidence>
<dbReference type="InterPro" id="IPR014729">
    <property type="entry name" value="Rossmann-like_a/b/a_fold"/>
</dbReference>
<dbReference type="GO" id="GO:0004055">
    <property type="term" value="F:argininosuccinate synthase activity"/>
    <property type="evidence" value="ECO:0007669"/>
    <property type="project" value="UniProtKB-EC"/>
</dbReference>
<keyword evidence="7" id="KW-0547">Nucleotide-binding</keyword>
<evidence type="ECO:0000256" key="3">
    <source>
        <dbReference type="ARBA" id="ARBA00012286"/>
    </source>
</evidence>
<evidence type="ECO:0000259" key="10">
    <source>
        <dbReference type="Pfam" id="PF20979"/>
    </source>
</evidence>
<keyword evidence="4" id="KW-0055">Arginine biosynthesis</keyword>
<dbReference type="Pfam" id="PF00764">
    <property type="entry name" value="Arginosuc_synth"/>
    <property type="match status" value="1"/>
</dbReference>
<dbReference type="InterPro" id="IPR048267">
    <property type="entry name" value="Arginosuc_syn_N"/>
</dbReference>
<dbReference type="PANTHER" id="PTHR11587:SF2">
    <property type="entry name" value="ARGININOSUCCINATE SYNTHASE"/>
    <property type="match status" value="1"/>
</dbReference>
<gene>
    <name evidence="11" type="ORF">MNBD_UNCLBAC01-135</name>
</gene>
<dbReference type="AlphaFoldDB" id="A0A3B1D2W7"/>
<comment type="pathway">
    <text evidence="1">Amino-acid biosynthesis; L-arginine biosynthesis; L-arginine from L-ornithine and carbamoyl phosphate: step 2/3.</text>
</comment>
<evidence type="ECO:0000259" key="9">
    <source>
        <dbReference type="Pfam" id="PF00764"/>
    </source>
</evidence>
<dbReference type="GO" id="GO:0005524">
    <property type="term" value="F:ATP binding"/>
    <property type="evidence" value="ECO:0007669"/>
    <property type="project" value="UniProtKB-KW"/>
</dbReference>
<dbReference type="HAMAP" id="MF_00005">
    <property type="entry name" value="Arg_succ_synth_type1"/>
    <property type="match status" value="1"/>
</dbReference>
<evidence type="ECO:0000256" key="8">
    <source>
        <dbReference type="ARBA" id="ARBA00022840"/>
    </source>
</evidence>
<dbReference type="InterPro" id="IPR001518">
    <property type="entry name" value="Arginosuc_synth"/>
</dbReference>
<sequence length="389" mass="44007">MKKVVLAYSGGLDTSCIIPWMKDKGYETIAFIGDLGQGDNFEEIKKRALKTGASKVYCLNLQKELIEDYVFPALKAGALYENKYVLACALSRPLIAKHQVLIARKEKANAVAHGCTGKGNDQVRFETTFRLMEPKMEIIAPVRTWEFKTRDDEIDYLHTQGIKINVTKKSPYSIDTNIYGRAIECGVLEDPWNEPPEDIFAMTQSPLKAPNKPAYVEIYFLQGTPKKINGKSYAAVELVKELNKIAGKHSVGRMDMIENRLVGIKSREIYENPAGEVLHKALHDLECLVLDRETMKYKTQASQKYAELTYNGLWDTPLKAQLDEYFMSVHKNTTGTVRLKLYKGSCMVVGRKSKFSRYSEKMATYGKGDVFDQKLAAGFNELWATPFMS</sequence>
<dbReference type="EC" id="6.3.4.5" evidence="3"/>
<name>A0A3B1D2W7_9ZZZZ</name>
<protein>
    <recommendedName>
        <fullName evidence="3">argininosuccinate synthase</fullName>
        <ecNumber evidence="3">6.3.4.5</ecNumber>
    </recommendedName>
</protein>
<dbReference type="SUPFAM" id="SSF52402">
    <property type="entry name" value="Adenine nucleotide alpha hydrolases-like"/>
    <property type="match status" value="1"/>
</dbReference>
<dbReference type="UniPathway" id="UPA00068">
    <property type="reaction ID" value="UER00113"/>
</dbReference>
<dbReference type="Pfam" id="PF20979">
    <property type="entry name" value="Arginosuc_syn_C"/>
    <property type="match status" value="1"/>
</dbReference>
<comment type="subunit">
    <text evidence="2">Homotetramer.</text>
</comment>
<keyword evidence="5 11" id="KW-0436">Ligase</keyword>
<accession>A0A3B1D2W7</accession>
<evidence type="ECO:0000313" key="11">
    <source>
        <dbReference type="EMBL" id="VAX35072.1"/>
    </source>
</evidence>
<dbReference type="Gene3D" id="3.40.50.620">
    <property type="entry name" value="HUPs"/>
    <property type="match status" value="1"/>
</dbReference>
<dbReference type="Gene3D" id="1.20.5.470">
    <property type="entry name" value="Single helix bin"/>
    <property type="match status" value="1"/>
</dbReference>
<dbReference type="InterPro" id="IPR023434">
    <property type="entry name" value="Arginosuc_synth_type_1_subfam"/>
</dbReference>
<evidence type="ECO:0000256" key="1">
    <source>
        <dbReference type="ARBA" id="ARBA00004967"/>
    </source>
</evidence>
<feature type="domain" description="Arginosuccinate synthase-like N-terminal" evidence="9">
    <location>
        <begin position="3"/>
        <end position="162"/>
    </location>
</feature>
<dbReference type="PROSITE" id="PS00564">
    <property type="entry name" value="ARGININOSUCCIN_SYN_1"/>
    <property type="match status" value="1"/>
</dbReference>
<evidence type="ECO:0000256" key="6">
    <source>
        <dbReference type="ARBA" id="ARBA00022605"/>
    </source>
</evidence>
<evidence type="ECO:0000256" key="2">
    <source>
        <dbReference type="ARBA" id="ARBA00011881"/>
    </source>
</evidence>
<keyword evidence="6" id="KW-0028">Amino-acid biosynthesis</keyword>
<dbReference type="InterPro" id="IPR018223">
    <property type="entry name" value="Arginosuc_synth_CS"/>
</dbReference>
<dbReference type="InterPro" id="IPR024074">
    <property type="entry name" value="AS_cat/multimer_dom_body"/>
</dbReference>
<dbReference type="PANTHER" id="PTHR11587">
    <property type="entry name" value="ARGININOSUCCINATE SYNTHASE"/>
    <property type="match status" value="1"/>
</dbReference>
<dbReference type="InterPro" id="IPR048268">
    <property type="entry name" value="Arginosuc_syn_C"/>
</dbReference>
<keyword evidence="8" id="KW-0067">ATP-binding</keyword>
<organism evidence="11">
    <name type="scientific">hydrothermal vent metagenome</name>
    <dbReference type="NCBI Taxonomy" id="652676"/>
    <lineage>
        <taxon>unclassified sequences</taxon>
        <taxon>metagenomes</taxon>
        <taxon>ecological metagenomes</taxon>
    </lineage>
</organism>